<dbReference type="OrthoDB" id="119498at2"/>
<name>A0A1H9UEN7_BUTFI</name>
<dbReference type="EMBL" id="FOGJ01000018">
    <property type="protein sequence ID" value="SES07523.1"/>
    <property type="molecule type" value="Genomic_DNA"/>
</dbReference>
<dbReference type="CDD" id="cd04301">
    <property type="entry name" value="NAT_SF"/>
    <property type="match status" value="1"/>
</dbReference>
<proteinExistence type="predicted"/>
<evidence type="ECO:0000259" key="1">
    <source>
        <dbReference type="PROSITE" id="PS51186"/>
    </source>
</evidence>
<dbReference type="AlphaFoldDB" id="A0A1H9UEN7"/>
<sequence length="148" mass="16810">MVIRLATKNDIEIIVKLRLKMLQDYEENLPQELSGAIQNYLEKHINDNSCICSLAEIDGTIVSMAMLCGYEEIPDEINLYGKVAKLCAVYTMPEYRGKGYMEKLLTYLIEEGKKSGIKTILNSADMKAIPLYERVGFHTSSTIMYIDL</sequence>
<organism evidence="2 3">
    <name type="scientific">Butyrivibrio fibrisolvens</name>
    <dbReference type="NCBI Taxonomy" id="831"/>
    <lineage>
        <taxon>Bacteria</taxon>
        <taxon>Bacillati</taxon>
        <taxon>Bacillota</taxon>
        <taxon>Clostridia</taxon>
        <taxon>Lachnospirales</taxon>
        <taxon>Lachnospiraceae</taxon>
        <taxon>Butyrivibrio</taxon>
    </lineage>
</organism>
<dbReference type="GO" id="GO:0016747">
    <property type="term" value="F:acyltransferase activity, transferring groups other than amino-acyl groups"/>
    <property type="evidence" value="ECO:0007669"/>
    <property type="project" value="InterPro"/>
</dbReference>
<reference evidence="2 3" key="1">
    <citation type="submission" date="2016-10" db="EMBL/GenBank/DDBJ databases">
        <authorList>
            <person name="de Groot N.N."/>
        </authorList>
    </citation>
    <scope>NUCLEOTIDE SEQUENCE [LARGE SCALE GENOMIC DNA]</scope>
    <source>
        <strain evidence="2 3">AR40</strain>
    </source>
</reference>
<feature type="domain" description="N-acetyltransferase" evidence="1">
    <location>
        <begin position="1"/>
        <end position="148"/>
    </location>
</feature>
<dbReference type="RefSeq" id="WP_074757023.1">
    <property type="nucleotide sequence ID" value="NZ_FOGJ01000018.1"/>
</dbReference>
<gene>
    <name evidence="2" type="ORF">SAMN04487884_11841</name>
</gene>
<evidence type="ECO:0000313" key="2">
    <source>
        <dbReference type="EMBL" id="SES07523.1"/>
    </source>
</evidence>
<protein>
    <submittedName>
        <fullName evidence="2">N-acetylglutamate synthase, GNAT family</fullName>
    </submittedName>
</protein>
<evidence type="ECO:0000313" key="3">
    <source>
        <dbReference type="Proteomes" id="UP000182584"/>
    </source>
</evidence>
<dbReference type="Pfam" id="PF00583">
    <property type="entry name" value="Acetyltransf_1"/>
    <property type="match status" value="1"/>
</dbReference>
<dbReference type="Proteomes" id="UP000182584">
    <property type="component" value="Unassembled WGS sequence"/>
</dbReference>
<dbReference type="PROSITE" id="PS51186">
    <property type="entry name" value="GNAT"/>
    <property type="match status" value="1"/>
</dbReference>
<dbReference type="Gene3D" id="3.40.630.30">
    <property type="match status" value="1"/>
</dbReference>
<dbReference type="SUPFAM" id="SSF55729">
    <property type="entry name" value="Acyl-CoA N-acyltransferases (Nat)"/>
    <property type="match status" value="1"/>
</dbReference>
<dbReference type="InterPro" id="IPR016181">
    <property type="entry name" value="Acyl_CoA_acyltransferase"/>
</dbReference>
<dbReference type="InterPro" id="IPR000182">
    <property type="entry name" value="GNAT_dom"/>
</dbReference>
<accession>A0A1H9UEN7</accession>